<keyword evidence="2" id="KW-1185">Reference proteome</keyword>
<protein>
    <submittedName>
        <fullName evidence="1">Uncharacterized protein</fullName>
    </submittedName>
</protein>
<reference evidence="1 2" key="1">
    <citation type="submission" date="2021-06" db="EMBL/GenBank/DDBJ databases">
        <title>Bacillus sp. RD4P76, an endophyte from a halophyte.</title>
        <authorList>
            <person name="Sun J.-Q."/>
        </authorList>
    </citation>
    <scope>NUCLEOTIDE SEQUENCE [LARGE SCALE GENOMIC DNA]</scope>
    <source>
        <strain evidence="1 2">CGMCC 1.15917</strain>
    </source>
</reference>
<dbReference type="Proteomes" id="UP000784880">
    <property type="component" value="Unassembled WGS sequence"/>
</dbReference>
<dbReference type="RefSeq" id="WP_217064435.1">
    <property type="nucleotide sequence ID" value="NZ_JAHQCS010000035.1"/>
</dbReference>
<organism evidence="1 2">
    <name type="scientific">Evansella tamaricis</name>
    <dbReference type="NCBI Taxonomy" id="2069301"/>
    <lineage>
        <taxon>Bacteria</taxon>
        <taxon>Bacillati</taxon>
        <taxon>Bacillota</taxon>
        <taxon>Bacilli</taxon>
        <taxon>Bacillales</taxon>
        <taxon>Bacillaceae</taxon>
        <taxon>Evansella</taxon>
    </lineage>
</organism>
<dbReference type="EMBL" id="JAHQCS010000035">
    <property type="protein sequence ID" value="MBU9710544.1"/>
    <property type="molecule type" value="Genomic_DNA"/>
</dbReference>
<sequence length="129" mass="14957">MELKDLEPEIVGVCVFESDIEKFAKEYIKFRSDVDVEVKVIIKKGEKEPELLVSLNSEILTQEDDEDLLEMSIDKLDPVHNGKLILGELIEEIDGSNILPNYGEDEEQRKYIIVEVPFDSYMEEMGYKR</sequence>
<accession>A0ABS6JBI3</accession>
<evidence type="ECO:0000313" key="1">
    <source>
        <dbReference type="EMBL" id="MBU9710544.1"/>
    </source>
</evidence>
<gene>
    <name evidence="1" type="ORF">KS419_02155</name>
</gene>
<comment type="caution">
    <text evidence="1">The sequence shown here is derived from an EMBL/GenBank/DDBJ whole genome shotgun (WGS) entry which is preliminary data.</text>
</comment>
<evidence type="ECO:0000313" key="2">
    <source>
        <dbReference type="Proteomes" id="UP000784880"/>
    </source>
</evidence>
<proteinExistence type="predicted"/>
<name>A0ABS6JBI3_9BACI</name>